<dbReference type="EnsemblMetazoa" id="XM_030978363">
    <property type="protein sequence ID" value="XP_030834223"/>
    <property type="gene ID" value="LOC763730"/>
</dbReference>
<proteinExistence type="predicted"/>
<organism evidence="2 3">
    <name type="scientific">Strongylocentrotus purpuratus</name>
    <name type="common">Purple sea urchin</name>
    <dbReference type="NCBI Taxonomy" id="7668"/>
    <lineage>
        <taxon>Eukaryota</taxon>
        <taxon>Metazoa</taxon>
        <taxon>Echinodermata</taxon>
        <taxon>Eleutherozoa</taxon>
        <taxon>Echinozoa</taxon>
        <taxon>Echinoidea</taxon>
        <taxon>Euechinoidea</taxon>
        <taxon>Echinacea</taxon>
        <taxon>Camarodonta</taxon>
        <taxon>Echinidea</taxon>
        <taxon>Strongylocentrotidae</taxon>
        <taxon>Strongylocentrotus</taxon>
    </lineage>
</organism>
<accession>A0A7M7NE46</accession>
<feature type="domain" description="Death" evidence="1">
    <location>
        <begin position="27"/>
        <end position="116"/>
    </location>
</feature>
<evidence type="ECO:0000313" key="3">
    <source>
        <dbReference type="Proteomes" id="UP000007110"/>
    </source>
</evidence>
<dbReference type="PROSITE" id="PS50017">
    <property type="entry name" value="DEATH_DOMAIN"/>
    <property type="match status" value="1"/>
</dbReference>
<dbReference type="InterPro" id="IPR000488">
    <property type="entry name" value="Death_dom"/>
</dbReference>
<evidence type="ECO:0000259" key="1">
    <source>
        <dbReference type="PROSITE" id="PS50017"/>
    </source>
</evidence>
<dbReference type="RefSeq" id="XP_001199793.3">
    <property type="nucleotide sequence ID" value="XM_001199793.4"/>
</dbReference>
<dbReference type="SUPFAM" id="SSF47986">
    <property type="entry name" value="DEATH domain"/>
    <property type="match status" value="1"/>
</dbReference>
<dbReference type="Proteomes" id="UP000007110">
    <property type="component" value="Unassembled WGS sequence"/>
</dbReference>
<protein>
    <recommendedName>
        <fullName evidence="1">Death domain-containing protein</fullName>
    </recommendedName>
</protein>
<dbReference type="KEGG" id="spu:763730"/>
<sequence length="123" mass="14270">MPRNGDPTSYYHLNSNVPIKAPEGPLSDQVLWTIATNLTSPWYELAYALNLPDIELARIDKLYPTHPEHDRHFGALRDWRYRSLKLIPPHEAAMELSNSMKKLGRQDLCNFVLYKYQEALQCS</sequence>
<dbReference type="RefSeq" id="XP_030834223.1">
    <property type="nucleotide sequence ID" value="XM_030978363.1"/>
</dbReference>
<dbReference type="InParanoid" id="A0A7M7NE46"/>
<keyword evidence="3" id="KW-1185">Reference proteome</keyword>
<dbReference type="OrthoDB" id="9990630at2759"/>
<dbReference type="InterPro" id="IPR011029">
    <property type="entry name" value="DEATH-like_dom_sf"/>
</dbReference>
<dbReference type="GO" id="GO:0007165">
    <property type="term" value="P:signal transduction"/>
    <property type="evidence" value="ECO:0007669"/>
    <property type="project" value="InterPro"/>
</dbReference>
<dbReference type="EnsemblMetazoa" id="XM_001199793">
    <property type="protein sequence ID" value="XP_001199793"/>
    <property type="gene ID" value="LOC763730"/>
</dbReference>
<dbReference type="CDD" id="cd01670">
    <property type="entry name" value="Death"/>
    <property type="match status" value="1"/>
</dbReference>
<name>A0A7M7NE46_STRPU</name>
<dbReference type="OMA" id="MNAPHET"/>
<dbReference type="AlphaFoldDB" id="A0A7M7NE46"/>
<reference evidence="2" key="2">
    <citation type="submission" date="2021-01" db="UniProtKB">
        <authorList>
            <consortium name="EnsemblMetazoa"/>
        </authorList>
    </citation>
    <scope>IDENTIFICATION</scope>
</reference>
<reference evidence="3" key="1">
    <citation type="submission" date="2015-02" db="EMBL/GenBank/DDBJ databases">
        <title>Genome sequencing for Strongylocentrotus purpuratus.</title>
        <authorList>
            <person name="Murali S."/>
            <person name="Liu Y."/>
            <person name="Vee V."/>
            <person name="English A."/>
            <person name="Wang M."/>
            <person name="Skinner E."/>
            <person name="Han Y."/>
            <person name="Muzny D.M."/>
            <person name="Worley K.C."/>
            <person name="Gibbs R.A."/>
        </authorList>
    </citation>
    <scope>NUCLEOTIDE SEQUENCE</scope>
</reference>
<dbReference type="GeneID" id="763730"/>
<evidence type="ECO:0000313" key="2">
    <source>
        <dbReference type="EnsemblMetazoa" id="XP_030834223"/>
    </source>
</evidence>
<dbReference type="Gene3D" id="1.10.533.10">
    <property type="entry name" value="Death Domain, Fas"/>
    <property type="match status" value="1"/>
</dbReference>